<evidence type="ECO:0000313" key="2">
    <source>
        <dbReference type="EMBL" id="MRS65734.1"/>
    </source>
</evidence>
<dbReference type="Proteomes" id="UP000441754">
    <property type="component" value="Unassembled WGS sequence"/>
</dbReference>
<reference evidence="2 3" key="1">
    <citation type="journal article" date="2018" name="Antonie Van Leeuwenhoek">
        <title>Larkinella terrae sp. nov., isolated from soil on Jeju Island, South Korea.</title>
        <authorList>
            <person name="Ten L.N."/>
            <person name="Jeon J."/>
            <person name="Park S.J."/>
            <person name="Park S."/>
            <person name="Lee S.Y."/>
            <person name="Kim M.K."/>
            <person name="Jung H.Y."/>
        </authorList>
    </citation>
    <scope>NUCLEOTIDE SEQUENCE [LARGE SCALE GENOMIC DNA]</scope>
    <source>
        <strain evidence="2 3">KCTC 52001</strain>
    </source>
</reference>
<proteinExistence type="predicted"/>
<dbReference type="AlphaFoldDB" id="A0A7K0EV87"/>
<gene>
    <name evidence="2" type="ORF">GJJ30_30885</name>
</gene>
<keyword evidence="1" id="KW-0812">Transmembrane</keyword>
<evidence type="ECO:0000313" key="3">
    <source>
        <dbReference type="Proteomes" id="UP000441754"/>
    </source>
</evidence>
<accession>A0A7K0EV87</accession>
<organism evidence="2 3">
    <name type="scientific">Larkinella terrae</name>
    <dbReference type="NCBI Taxonomy" id="2025311"/>
    <lineage>
        <taxon>Bacteria</taxon>
        <taxon>Pseudomonadati</taxon>
        <taxon>Bacteroidota</taxon>
        <taxon>Cytophagia</taxon>
        <taxon>Cytophagales</taxon>
        <taxon>Spirosomataceae</taxon>
        <taxon>Larkinella</taxon>
    </lineage>
</organism>
<keyword evidence="1" id="KW-0472">Membrane</keyword>
<dbReference type="EMBL" id="WJXZ01000018">
    <property type="protein sequence ID" value="MRS65734.1"/>
    <property type="molecule type" value="Genomic_DNA"/>
</dbReference>
<comment type="caution">
    <text evidence="2">The sequence shown here is derived from an EMBL/GenBank/DDBJ whole genome shotgun (WGS) entry which is preliminary data.</text>
</comment>
<keyword evidence="3" id="KW-1185">Reference proteome</keyword>
<feature type="transmembrane region" description="Helical" evidence="1">
    <location>
        <begin position="20"/>
        <end position="38"/>
    </location>
</feature>
<dbReference type="RefSeq" id="WP_154179108.1">
    <property type="nucleotide sequence ID" value="NZ_WJXZ01000018.1"/>
</dbReference>
<dbReference type="OrthoDB" id="963520at2"/>
<name>A0A7K0EV87_9BACT</name>
<keyword evidence="1" id="KW-1133">Transmembrane helix</keyword>
<protein>
    <submittedName>
        <fullName evidence="2">Uncharacterized protein</fullName>
    </submittedName>
</protein>
<sequence>MNHLTRTREWPTLKLSRWQIIQLSVLSLLIVAMSFWRFQYDQMLPKINPVKMLMEERGILNEQTIAKTTLPKASVGKVQL</sequence>
<evidence type="ECO:0000256" key="1">
    <source>
        <dbReference type="SAM" id="Phobius"/>
    </source>
</evidence>